<name>A0AAQ3MSY0_VIGMU</name>
<feature type="region of interest" description="Disordered" evidence="1">
    <location>
        <begin position="37"/>
        <end position="76"/>
    </location>
</feature>
<reference evidence="2 3" key="1">
    <citation type="journal article" date="2023" name="Life. Sci Alliance">
        <title>Evolutionary insights into 3D genome organization and epigenetic landscape of Vigna mungo.</title>
        <authorList>
            <person name="Junaid A."/>
            <person name="Singh B."/>
            <person name="Bhatia S."/>
        </authorList>
    </citation>
    <scope>NUCLEOTIDE SEQUENCE [LARGE SCALE GENOMIC DNA]</scope>
    <source>
        <strain evidence="2">Urdbean</strain>
    </source>
</reference>
<evidence type="ECO:0000256" key="1">
    <source>
        <dbReference type="SAM" id="MobiDB-lite"/>
    </source>
</evidence>
<keyword evidence="3" id="KW-1185">Reference proteome</keyword>
<proteinExistence type="predicted"/>
<evidence type="ECO:0000313" key="2">
    <source>
        <dbReference type="EMBL" id="WVY96575.1"/>
    </source>
</evidence>
<protein>
    <submittedName>
        <fullName evidence="2">Uncharacterized protein</fullName>
    </submittedName>
</protein>
<sequence length="105" mass="11938">MTEAPQGMTEEDDGRVEVTDNMCEMINDVFAYHYSNNDMVDDDEMGPPNEAGLHSPPQLGGNSHVQDEHEEDENQDILLQVQQERPLTCKRLWLVDVIGKTLCTY</sequence>
<gene>
    <name evidence="2" type="ORF">V8G54_028726</name>
</gene>
<dbReference type="AlphaFoldDB" id="A0AAQ3MSY0"/>
<evidence type="ECO:0000313" key="3">
    <source>
        <dbReference type="Proteomes" id="UP001374535"/>
    </source>
</evidence>
<accession>A0AAQ3MSY0</accession>
<dbReference type="Proteomes" id="UP001374535">
    <property type="component" value="Chromosome 9"/>
</dbReference>
<dbReference type="EMBL" id="CP144692">
    <property type="protein sequence ID" value="WVY96575.1"/>
    <property type="molecule type" value="Genomic_DNA"/>
</dbReference>
<organism evidence="2 3">
    <name type="scientific">Vigna mungo</name>
    <name type="common">Black gram</name>
    <name type="synonym">Phaseolus mungo</name>
    <dbReference type="NCBI Taxonomy" id="3915"/>
    <lineage>
        <taxon>Eukaryota</taxon>
        <taxon>Viridiplantae</taxon>
        <taxon>Streptophyta</taxon>
        <taxon>Embryophyta</taxon>
        <taxon>Tracheophyta</taxon>
        <taxon>Spermatophyta</taxon>
        <taxon>Magnoliopsida</taxon>
        <taxon>eudicotyledons</taxon>
        <taxon>Gunneridae</taxon>
        <taxon>Pentapetalae</taxon>
        <taxon>rosids</taxon>
        <taxon>fabids</taxon>
        <taxon>Fabales</taxon>
        <taxon>Fabaceae</taxon>
        <taxon>Papilionoideae</taxon>
        <taxon>50 kb inversion clade</taxon>
        <taxon>NPAAA clade</taxon>
        <taxon>indigoferoid/millettioid clade</taxon>
        <taxon>Phaseoleae</taxon>
        <taxon>Vigna</taxon>
    </lineage>
</organism>